<name>A0A7N4PYV3_SARHA</name>
<reference evidence="2 3" key="1">
    <citation type="journal article" date="2011" name="Proc. Natl. Acad. Sci. U.S.A.">
        <title>Genetic diversity and population structure of the endangered marsupial Sarcophilus harrisii (Tasmanian devil).</title>
        <authorList>
            <person name="Miller W."/>
            <person name="Hayes V.M."/>
            <person name="Ratan A."/>
            <person name="Petersen D.C."/>
            <person name="Wittekindt N.E."/>
            <person name="Miller J."/>
            <person name="Walenz B."/>
            <person name="Knight J."/>
            <person name="Qi J."/>
            <person name="Zhao F."/>
            <person name="Wang Q."/>
            <person name="Bedoya-Reina O.C."/>
            <person name="Katiyar N."/>
            <person name="Tomsho L.P."/>
            <person name="Kasson L.M."/>
            <person name="Hardie R.A."/>
            <person name="Woodbridge P."/>
            <person name="Tindall E.A."/>
            <person name="Bertelsen M.F."/>
            <person name="Dixon D."/>
            <person name="Pyecroft S."/>
            <person name="Helgen K.M."/>
            <person name="Lesk A.M."/>
            <person name="Pringle T.H."/>
            <person name="Patterson N."/>
            <person name="Zhang Y."/>
            <person name="Kreiss A."/>
            <person name="Woods G.M."/>
            <person name="Jones M.E."/>
            <person name="Schuster S.C."/>
        </authorList>
    </citation>
    <scope>NUCLEOTIDE SEQUENCE [LARGE SCALE GENOMIC DNA]</scope>
</reference>
<feature type="compositionally biased region" description="Gly residues" evidence="1">
    <location>
        <begin position="409"/>
        <end position="419"/>
    </location>
</feature>
<feature type="compositionally biased region" description="Polar residues" evidence="1">
    <location>
        <begin position="1"/>
        <end position="10"/>
    </location>
</feature>
<feature type="compositionally biased region" description="Low complexity" evidence="1">
    <location>
        <begin position="155"/>
        <end position="171"/>
    </location>
</feature>
<feature type="region of interest" description="Disordered" evidence="1">
    <location>
        <begin position="1"/>
        <end position="212"/>
    </location>
</feature>
<feature type="compositionally biased region" description="Gly residues" evidence="1">
    <location>
        <begin position="82"/>
        <end position="99"/>
    </location>
</feature>
<evidence type="ECO:0000313" key="3">
    <source>
        <dbReference type="Proteomes" id="UP000007648"/>
    </source>
</evidence>
<evidence type="ECO:0000313" key="2">
    <source>
        <dbReference type="Ensembl" id="ENSSHAP00000044584.1"/>
    </source>
</evidence>
<feature type="compositionally biased region" description="Gly residues" evidence="1">
    <location>
        <begin position="122"/>
        <end position="131"/>
    </location>
</feature>
<proteinExistence type="predicted"/>
<keyword evidence="3" id="KW-1185">Reference proteome</keyword>
<accession>A0A7N4PYV3</accession>
<organism evidence="2 3">
    <name type="scientific">Sarcophilus harrisii</name>
    <name type="common">Tasmanian devil</name>
    <name type="synonym">Sarcophilus laniarius</name>
    <dbReference type="NCBI Taxonomy" id="9305"/>
    <lineage>
        <taxon>Eukaryota</taxon>
        <taxon>Metazoa</taxon>
        <taxon>Chordata</taxon>
        <taxon>Craniata</taxon>
        <taxon>Vertebrata</taxon>
        <taxon>Euteleostomi</taxon>
        <taxon>Mammalia</taxon>
        <taxon>Metatheria</taxon>
        <taxon>Dasyuromorphia</taxon>
        <taxon>Dasyuridae</taxon>
        <taxon>Sarcophilus</taxon>
    </lineage>
</organism>
<dbReference type="Proteomes" id="UP000007648">
    <property type="component" value="Unassembled WGS sequence"/>
</dbReference>
<dbReference type="AlphaFoldDB" id="A0A7N4PYV3"/>
<feature type="region of interest" description="Disordered" evidence="1">
    <location>
        <begin position="397"/>
        <end position="524"/>
    </location>
</feature>
<dbReference type="Ensembl" id="ENSSHAT00000048300.1">
    <property type="protein sequence ID" value="ENSSHAP00000044584.1"/>
    <property type="gene ID" value="ENSSHAG00000024177.1"/>
</dbReference>
<feature type="compositionally biased region" description="Pro residues" evidence="1">
    <location>
        <begin position="183"/>
        <end position="197"/>
    </location>
</feature>
<protein>
    <submittedName>
        <fullName evidence="2">Uncharacterized protein</fullName>
    </submittedName>
</protein>
<reference evidence="2" key="2">
    <citation type="submission" date="2025-08" db="UniProtKB">
        <authorList>
            <consortium name="Ensembl"/>
        </authorList>
    </citation>
    <scope>IDENTIFICATION</scope>
</reference>
<evidence type="ECO:0000256" key="1">
    <source>
        <dbReference type="SAM" id="MobiDB-lite"/>
    </source>
</evidence>
<dbReference type="InParanoid" id="A0A7N4PYV3"/>
<sequence length="524" mass="52167">PSQPSGQRPLSRSVGVPGPGRAQKEGAGLEAPDCRLRQCPRGRGALRLWSDGAGPPGPGGGEKPDRAGPPGARGGEKPDGAGPPGARGWGEAGQGGASRGPGRREAGQGGASRGPGRREAGRGGASRGPGAGRSRTGRGLPGSGAERSRTGRGGLAAEAGGPASGSSSSSGSGSGSCPFSRIPSPPSPPAPLAPQPQVPGGRPLDAARSPPAPAVGLLFLGAACAGGREAAAGAAWPRSRRGAAAWPRSRRGAAAWPRSRRGAEMKYLKPSWARGCGGLLPLAVLLSLAGLREEPELYLPPPPPRNPRALLGSPSGAAHALPPFRGGAVGGWGPRRPKCRDSDWAWPPEGPRLLREVRALGVPFVPRTHADTWLVHCVAAAAGADGPPRLLGNAAAAEAGGDADPGDPGDPGGGGGPARGGDTDPEAEAPPTAAPASGGGESGRRGVQEGDGDDSDVGWSLEDIFPLMTPPMENSPEVTLQGRGWGEPRGQPYPSPGQAPRDSGRGCGGEGRTSDPSRSPPSPL</sequence>
<reference evidence="2" key="3">
    <citation type="submission" date="2025-09" db="UniProtKB">
        <authorList>
            <consortium name="Ensembl"/>
        </authorList>
    </citation>
    <scope>IDENTIFICATION</scope>
</reference>